<comment type="caution">
    <text evidence="2">The sequence shown here is derived from an EMBL/GenBank/DDBJ whole genome shotgun (WGS) entry which is preliminary data.</text>
</comment>
<accession>A0A1G2SZN0</accession>
<dbReference type="AlphaFoldDB" id="A0A1G2SZN0"/>
<proteinExistence type="predicted"/>
<dbReference type="Proteomes" id="UP000178107">
    <property type="component" value="Unassembled WGS sequence"/>
</dbReference>
<evidence type="ECO:0000256" key="1">
    <source>
        <dbReference type="SAM" id="SignalP"/>
    </source>
</evidence>
<evidence type="ECO:0000313" key="2">
    <source>
        <dbReference type="EMBL" id="OHA90049.1"/>
    </source>
</evidence>
<protein>
    <recommendedName>
        <fullName evidence="4">PKD domain-containing protein</fullName>
    </recommendedName>
</protein>
<keyword evidence="1" id="KW-0732">Signal</keyword>
<feature type="chain" id="PRO_5009584515" description="PKD domain-containing protein" evidence="1">
    <location>
        <begin position="21"/>
        <end position="228"/>
    </location>
</feature>
<feature type="signal peptide" evidence="1">
    <location>
        <begin position="1"/>
        <end position="20"/>
    </location>
</feature>
<gene>
    <name evidence="2" type="ORF">A2838_00215</name>
</gene>
<reference evidence="2 3" key="1">
    <citation type="journal article" date="2016" name="Nat. Commun.">
        <title>Thousands of microbial genomes shed light on interconnected biogeochemical processes in an aquifer system.</title>
        <authorList>
            <person name="Anantharaman K."/>
            <person name="Brown C.T."/>
            <person name="Hug L.A."/>
            <person name="Sharon I."/>
            <person name="Castelle C.J."/>
            <person name="Probst A.J."/>
            <person name="Thomas B.C."/>
            <person name="Singh A."/>
            <person name="Wilkins M.J."/>
            <person name="Karaoz U."/>
            <person name="Brodie E.L."/>
            <person name="Williams K.H."/>
            <person name="Hubbard S.S."/>
            <person name="Banfield J.F."/>
        </authorList>
    </citation>
    <scope>NUCLEOTIDE SEQUENCE [LARGE SCALE GENOMIC DNA]</scope>
</reference>
<dbReference type="EMBL" id="MHVH01000006">
    <property type="protein sequence ID" value="OHA90049.1"/>
    <property type="molecule type" value="Genomic_DNA"/>
</dbReference>
<organism evidence="2 3">
    <name type="scientific">Candidatus Zambryskibacteria bacterium RIFCSPHIGHO2_01_FULL_46_25</name>
    <dbReference type="NCBI Taxonomy" id="1802738"/>
    <lineage>
        <taxon>Bacteria</taxon>
        <taxon>Candidatus Zambryskiibacteriota</taxon>
    </lineage>
</organism>
<evidence type="ECO:0008006" key="4">
    <source>
        <dbReference type="Google" id="ProtNLM"/>
    </source>
</evidence>
<evidence type="ECO:0000313" key="3">
    <source>
        <dbReference type="Proteomes" id="UP000178107"/>
    </source>
</evidence>
<name>A0A1G2SZN0_9BACT</name>
<sequence length="228" mass="25122">MKKVFLLSTIYFLLSTSVLAQSVDILWQGEGYVPPFYEGKSLWTKQSAITFVAIPQGLGSPASLNYKWTQNGTVLGSVSGTGRNSLTFKDSIFSKPYRVRVEILDQFEEVLAESEIVVTAQGPMLLVYEDNPLYGFMFHSEVGESFKLAKSEATLAAFPLFASPAERETATFSYRWSTNSGDAWSGNSVTYRAPEDAGGLASVNLTFSNSGTISRPIERKFLIQFGNE</sequence>